<dbReference type="InterPro" id="IPR023210">
    <property type="entry name" value="NADP_OxRdtase_dom"/>
</dbReference>
<dbReference type="Proteomes" id="UP000316476">
    <property type="component" value="Unassembled WGS sequence"/>
</dbReference>
<organism evidence="3 4">
    <name type="scientific">Crateriforma conspicua</name>
    <dbReference type="NCBI Taxonomy" id="2527996"/>
    <lineage>
        <taxon>Bacteria</taxon>
        <taxon>Pseudomonadati</taxon>
        <taxon>Planctomycetota</taxon>
        <taxon>Planctomycetia</taxon>
        <taxon>Planctomycetales</taxon>
        <taxon>Planctomycetaceae</taxon>
        <taxon>Crateriforma</taxon>
    </lineage>
</organism>
<feature type="domain" description="NADP-dependent oxidoreductase" evidence="2">
    <location>
        <begin position="210"/>
        <end position="383"/>
    </location>
</feature>
<dbReference type="Gene3D" id="3.20.20.100">
    <property type="entry name" value="NADP-dependent oxidoreductase domain"/>
    <property type="match status" value="1"/>
</dbReference>
<dbReference type="AlphaFoldDB" id="A0A5C6FIV8"/>
<evidence type="ECO:0000256" key="1">
    <source>
        <dbReference type="SAM" id="MobiDB-lite"/>
    </source>
</evidence>
<dbReference type="InterPro" id="IPR019546">
    <property type="entry name" value="TAT_signal_bac_arc"/>
</dbReference>
<dbReference type="RefSeq" id="WP_146414797.1">
    <property type="nucleotide sequence ID" value="NZ_SJPZ01000002.1"/>
</dbReference>
<feature type="region of interest" description="Disordered" evidence="1">
    <location>
        <begin position="21"/>
        <end position="48"/>
    </location>
</feature>
<dbReference type="InterPro" id="IPR036812">
    <property type="entry name" value="NAD(P)_OxRdtase_dom_sf"/>
</dbReference>
<dbReference type="Pfam" id="PF00248">
    <property type="entry name" value="Aldo_ket_red"/>
    <property type="match status" value="2"/>
</dbReference>
<dbReference type="InterPro" id="IPR053135">
    <property type="entry name" value="AKR2_Oxidoreductase"/>
</dbReference>
<dbReference type="PANTHER" id="PTHR43312:SF1">
    <property type="entry name" value="NADP-DEPENDENT OXIDOREDUCTASE DOMAIN-CONTAINING PROTEIN"/>
    <property type="match status" value="1"/>
</dbReference>
<comment type="caution">
    <text evidence="3">The sequence shown here is derived from an EMBL/GenBank/DDBJ whole genome shotgun (WGS) entry which is preliminary data.</text>
</comment>
<dbReference type="PROSITE" id="PS51318">
    <property type="entry name" value="TAT"/>
    <property type="match status" value="1"/>
</dbReference>
<feature type="compositionally biased region" description="Polar residues" evidence="1">
    <location>
        <begin position="26"/>
        <end position="48"/>
    </location>
</feature>
<accession>A0A5C6FIV8</accession>
<dbReference type="InterPro" id="IPR006311">
    <property type="entry name" value="TAT_signal"/>
</dbReference>
<dbReference type="EMBL" id="SJPZ01000002">
    <property type="protein sequence ID" value="TWU62050.1"/>
    <property type="molecule type" value="Genomic_DNA"/>
</dbReference>
<evidence type="ECO:0000259" key="2">
    <source>
        <dbReference type="Pfam" id="PF00248"/>
    </source>
</evidence>
<proteinExistence type="predicted"/>
<protein>
    <submittedName>
        <fullName evidence="3">2,5-diketo-D-gluconate reductase B</fullName>
    </submittedName>
</protein>
<evidence type="ECO:0000313" key="3">
    <source>
        <dbReference type="EMBL" id="TWU62050.1"/>
    </source>
</evidence>
<feature type="domain" description="NADP-dependent oxidoreductase" evidence="2">
    <location>
        <begin position="82"/>
        <end position="134"/>
    </location>
</feature>
<reference evidence="3 4" key="1">
    <citation type="submission" date="2019-02" db="EMBL/GenBank/DDBJ databases">
        <title>Deep-cultivation of Planctomycetes and their phenomic and genomic characterization uncovers novel biology.</title>
        <authorList>
            <person name="Wiegand S."/>
            <person name="Jogler M."/>
            <person name="Boedeker C."/>
            <person name="Pinto D."/>
            <person name="Vollmers J."/>
            <person name="Rivas-Marin E."/>
            <person name="Kohn T."/>
            <person name="Peeters S.H."/>
            <person name="Heuer A."/>
            <person name="Rast P."/>
            <person name="Oberbeckmann S."/>
            <person name="Bunk B."/>
            <person name="Jeske O."/>
            <person name="Meyerdierks A."/>
            <person name="Storesund J.E."/>
            <person name="Kallscheuer N."/>
            <person name="Luecker S."/>
            <person name="Lage O.M."/>
            <person name="Pohl T."/>
            <person name="Merkel B.J."/>
            <person name="Hornburger P."/>
            <person name="Mueller R.-W."/>
            <person name="Bruemmer F."/>
            <person name="Labrenz M."/>
            <person name="Spormann A.M."/>
            <person name="Op Den Camp H."/>
            <person name="Overmann J."/>
            <person name="Amann R."/>
            <person name="Jetten M.S.M."/>
            <person name="Mascher T."/>
            <person name="Medema M.H."/>
            <person name="Devos D.P."/>
            <person name="Kaster A.-K."/>
            <person name="Ovreas L."/>
            <person name="Rohde M."/>
            <person name="Galperin M.Y."/>
            <person name="Jogler C."/>
        </authorList>
    </citation>
    <scope>NUCLEOTIDE SEQUENCE [LARGE SCALE GENOMIC DNA]</scope>
    <source>
        <strain evidence="3 4">V7</strain>
    </source>
</reference>
<gene>
    <name evidence="3" type="ORF">V7x_37790</name>
</gene>
<evidence type="ECO:0000313" key="4">
    <source>
        <dbReference type="Proteomes" id="UP000316476"/>
    </source>
</evidence>
<dbReference type="PANTHER" id="PTHR43312">
    <property type="entry name" value="D-THREO-ALDOSE 1-DEHYDROGENASE"/>
    <property type="match status" value="1"/>
</dbReference>
<dbReference type="OrthoDB" id="254258at2"/>
<dbReference type="SUPFAM" id="SSF51430">
    <property type="entry name" value="NAD(P)-linked oxidoreductase"/>
    <property type="match status" value="1"/>
</dbReference>
<sequence length="390" mass="42607">MASPNSRRRFLKGSIGTAVAAGLPESGQSASGDDLSSQNATTAASQVQWRNRNEAMRYRMLGRTGMMVSEIVMGGNEITPDNYQHVFEAMDMGLNYLDTSPAYGKGASELGFAKVIKQRPRDQFFLTSKVSVWDLNRNERFEKIYNGLSGDEQSRLRGAADDLIAQRGAAEPDYLGGYFGGQTRELNAAALSDVMEATYGDRIDRDKNYRQIIIDSVEGSLQRLGTDHLDVLMCPHGASSPVELTRYPEIFDAFNELKVDGKVRFLGVSSHNDPAGVLDAATKSGIYSVAMVAYNVVNESFMNQAIDAAHDAGVGLIAMKVARPVYRSPKSANGNREGRKRLDAAIGGDWSIPQKAYLWALRNPKLSAVISNMVNAEQVSENVILPRHNG</sequence>
<name>A0A5C6FIV8_9PLAN</name>
<dbReference type="NCBIfam" id="TIGR01409">
    <property type="entry name" value="TAT_signal_seq"/>
    <property type="match status" value="1"/>
</dbReference>